<dbReference type="PANTHER" id="PTHR46172">
    <property type="entry name" value="DNA POLYMERASE EPSILON SUBUNIT 3"/>
    <property type="match status" value="1"/>
</dbReference>
<comment type="subcellular location">
    <subcellularLocation>
        <location evidence="1">Nucleus</location>
    </subcellularLocation>
</comment>
<sequence>MAEKLEDLNLPGATVARIIKESLPDNVIIGKDARAALSRAASVFVLFLTSQASQEAQREKRKTLLGQDVIKALEELEFEDFIDPLQRVLKDFKESKGKKQPKSKKPNENGHEEVEEEQEDDIVDEETGD</sequence>
<name>A0A6J2XSF4_SITOR</name>
<dbReference type="InParanoid" id="A0A6J2XSF4"/>
<dbReference type="GO" id="GO:0031490">
    <property type="term" value="F:chromatin DNA binding"/>
    <property type="evidence" value="ECO:0007669"/>
    <property type="project" value="TreeGrafter"/>
</dbReference>
<dbReference type="Gene3D" id="1.10.20.10">
    <property type="entry name" value="Histone, subunit A"/>
    <property type="match status" value="1"/>
</dbReference>
<keyword evidence="6" id="KW-1185">Reference proteome</keyword>
<dbReference type="GO" id="GO:0046982">
    <property type="term" value="F:protein heterodimerization activity"/>
    <property type="evidence" value="ECO:0007669"/>
    <property type="project" value="InterPro"/>
</dbReference>
<evidence type="ECO:0000256" key="4">
    <source>
        <dbReference type="SAM" id="MobiDB-lite"/>
    </source>
</evidence>
<organism evidence="6 7">
    <name type="scientific">Sitophilus oryzae</name>
    <name type="common">Rice weevil</name>
    <name type="synonym">Curculio oryzae</name>
    <dbReference type="NCBI Taxonomy" id="7048"/>
    <lineage>
        <taxon>Eukaryota</taxon>
        <taxon>Metazoa</taxon>
        <taxon>Ecdysozoa</taxon>
        <taxon>Arthropoda</taxon>
        <taxon>Hexapoda</taxon>
        <taxon>Insecta</taxon>
        <taxon>Pterygota</taxon>
        <taxon>Neoptera</taxon>
        <taxon>Endopterygota</taxon>
        <taxon>Coleoptera</taxon>
        <taxon>Polyphaga</taxon>
        <taxon>Cucujiformia</taxon>
        <taxon>Curculionidae</taxon>
        <taxon>Dryophthorinae</taxon>
        <taxon>Sitophilus</taxon>
    </lineage>
</organism>
<gene>
    <name evidence="7" type="primary">LOC115880623</name>
</gene>
<feature type="region of interest" description="Disordered" evidence="4">
    <location>
        <begin position="92"/>
        <end position="129"/>
    </location>
</feature>
<dbReference type="RefSeq" id="XP_030753760.1">
    <property type="nucleotide sequence ID" value="XM_030897900.1"/>
</dbReference>
<dbReference type="AlphaFoldDB" id="A0A6J2XSF4"/>
<dbReference type="SUPFAM" id="SSF47113">
    <property type="entry name" value="Histone-fold"/>
    <property type="match status" value="1"/>
</dbReference>
<dbReference type="InterPro" id="IPR051377">
    <property type="entry name" value="DNA_Pol-Epsilon_Subunit"/>
</dbReference>
<evidence type="ECO:0000256" key="2">
    <source>
        <dbReference type="ARBA" id="ARBA00023242"/>
    </source>
</evidence>
<feature type="domain" description="Transcription factor CBF/NF-Y/archaeal histone" evidence="5">
    <location>
        <begin position="9"/>
        <end position="73"/>
    </location>
</feature>
<dbReference type="PANTHER" id="PTHR46172:SF1">
    <property type="entry name" value="DNA POLYMERASE EPSILON SUBUNIT 3"/>
    <property type="match status" value="1"/>
</dbReference>
<dbReference type="CDD" id="cd22928">
    <property type="entry name" value="HFD_POLE3_DPB4"/>
    <property type="match status" value="1"/>
</dbReference>
<dbReference type="KEGG" id="soy:115880623"/>
<dbReference type="Proteomes" id="UP000504635">
    <property type="component" value="Unplaced"/>
</dbReference>
<dbReference type="GO" id="GO:0008622">
    <property type="term" value="C:epsilon DNA polymerase complex"/>
    <property type="evidence" value="ECO:0007669"/>
    <property type="project" value="TreeGrafter"/>
</dbReference>
<feature type="compositionally biased region" description="Acidic residues" evidence="4">
    <location>
        <begin position="113"/>
        <end position="129"/>
    </location>
</feature>
<dbReference type="InterPro" id="IPR003958">
    <property type="entry name" value="CBFA_NFYB_domain"/>
</dbReference>
<dbReference type="GO" id="GO:0006974">
    <property type="term" value="P:DNA damage response"/>
    <property type="evidence" value="ECO:0007669"/>
    <property type="project" value="TreeGrafter"/>
</dbReference>
<reference evidence="7" key="1">
    <citation type="submission" date="2025-08" db="UniProtKB">
        <authorList>
            <consortium name="RefSeq"/>
        </authorList>
    </citation>
    <scope>IDENTIFICATION</scope>
    <source>
        <tissue evidence="7">Gonads</tissue>
    </source>
</reference>
<evidence type="ECO:0000259" key="5">
    <source>
        <dbReference type="Pfam" id="PF00808"/>
    </source>
</evidence>
<protein>
    <recommendedName>
        <fullName evidence="3">DNA polymerase epsilon subunit 3</fullName>
    </recommendedName>
</protein>
<dbReference type="GeneID" id="115880623"/>
<keyword evidence="2" id="KW-0539">Nucleus</keyword>
<evidence type="ECO:0000313" key="7">
    <source>
        <dbReference type="RefSeq" id="XP_030753760.1"/>
    </source>
</evidence>
<dbReference type="GO" id="GO:0031507">
    <property type="term" value="P:heterochromatin formation"/>
    <property type="evidence" value="ECO:0007669"/>
    <property type="project" value="TreeGrafter"/>
</dbReference>
<dbReference type="Pfam" id="PF00808">
    <property type="entry name" value="CBFD_NFYB_HMF"/>
    <property type="match status" value="1"/>
</dbReference>
<dbReference type="GO" id="GO:0006272">
    <property type="term" value="P:leading strand elongation"/>
    <property type="evidence" value="ECO:0007669"/>
    <property type="project" value="TreeGrafter"/>
</dbReference>
<dbReference type="CTD" id="3772329"/>
<evidence type="ECO:0000313" key="6">
    <source>
        <dbReference type="Proteomes" id="UP000504635"/>
    </source>
</evidence>
<evidence type="ECO:0000256" key="1">
    <source>
        <dbReference type="ARBA" id="ARBA00004123"/>
    </source>
</evidence>
<dbReference type="FunCoup" id="A0A6J2XSF4">
    <property type="interactions" value="659"/>
</dbReference>
<dbReference type="InterPro" id="IPR009072">
    <property type="entry name" value="Histone-fold"/>
</dbReference>
<dbReference type="GO" id="GO:0008623">
    <property type="term" value="C:CHRAC"/>
    <property type="evidence" value="ECO:0007669"/>
    <property type="project" value="TreeGrafter"/>
</dbReference>
<proteinExistence type="predicted"/>
<dbReference type="OrthoDB" id="1707486at2759"/>
<accession>A0A6J2XSF4</accession>
<evidence type="ECO:0000256" key="3">
    <source>
        <dbReference type="ARBA" id="ARBA00039793"/>
    </source>
</evidence>